<proteinExistence type="predicted"/>
<evidence type="ECO:0000313" key="1">
    <source>
        <dbReference type="EMBL" id="MCP2352694.1"/>
    </source>
</evidence>
<comment type="caution">
    <text evidence="1">The sequence shown here is derived from an EMBL/GenBank/DDBJ whole genome shotgun (WGS) entry which is preliminary data.</text>
</comment>
<protein>
    <submittedName>
        <fullName evidence="1">Uncharacterized protein</fullName>
    </submittedName>
</protein>
<keyword evidence="2" id="KW-1185">Reference proteome</keyword>
<name>A0ABT1KF97_9ACTN</name>
<reference evidence="1 2" key="1">
    <citation type="submission" date="2022-06" db="EMBL/GenBank/DDBJ databases">
        <title>Sequencing the genomes of 1000 actinobacteria strains.</title>
        <authorList>
            <person name="Klenk H.-P."/>
        </authorList>
    </citation>
    <scope>NUCLEOTIDE SEQUENCE [LARGE SCALE GENOMIC DNA]</scope>
    <source>
        <strain evidence="1 2">DSM 44170</strain>
    </source>
</reference>
<gene>
    <name evidence="1" type="ORF">HD595_008816</name>
</gene>
<dbReference type="EMBL" id="JAMZEC010000001">
    <property type="protein sequence ID" value="MCP2352694.1"/>
    <property type="molecule type" value="Genomic_DNA"/>
</dbReference>
<dbReference type="PROSITE" id="PS51257">
    <property type="entry name" value="PROKAR_LIPOPROTEIN"/>
    <property type="match status" value="1"/>
</dbReference>
<organism evidence="1 2">
    <name type="scientific">Nonomuraea roseoviolacea subsp. carminata</name>
    <dbReference type="NCBI Taxonomy" id="160689"/>
    <lineage>
        <taxon>Bacteria</taxon>
        <taxon>Bacillati</taxon>
        <taxon>Actinomycetota</taxon>
        <taxon>Actinomycetes</taxon>
        <taxon>Streptosporangiales</taxon>
        <taxon>Streptosporangiaceae</taxon>
        <taxon>Nonomuraea</taxon>
    </lineage>
</organism>
<dbReference type="Proteomes" id="UP001320766">
    <property type="component" value="Unassembled WGS sequence"/>
</dbReference>
<evidence type="ECO:0000313" key="2">
    <source>
        <dbReference type="Proteomes" id="UP001320766"/>
    </source>
</evidence>
<sequence length="103" mass="11118">MRSIMWSATLAVLIVALTACQPRVSRWVELENRTGETVSVKWLGDTNYGRQVPPGESSRIAVVSGACLRNGAKDVIVAETASGRRFTFGPPACKGGKWVLQAK</sequence>
<accession>A0ABT1KF97</accession>
<dbReference type="RefSeq" id="WP_253780387.1">
    <property type="nucleotide sequence ID" value="NZ_BAAAVE010000033.1"/>
</dbReference>